<proteinExistence type="predicted"/>
<evidence type="ECO:0000313" key="3">
    <source>
        <dbReference type="Proteomes" id="UP000475214"/>
    </source>
</evidence>
<organism evidence="2 3">
    <name type="scientific">Phytoactinopolyspora halotolerans</name>
    <dbReference type="NCBI Taxonomy" id="1981512"/>
    <lineage>
        <taxon>Bacteria</taxon>
        <taxon>Bacillati</taxon>
        <taxon>Actinomycetota</taxon>
        <taxon>Actinomycetes</taxon>
        <taxon>Jiangellales</taxon>
        <taxon>Jiangellaceae</taxon>
        <taxon>Phytoactinopolyspora</taxon>
    </lineage>
</organism>
<name>A0A6L9SFC8_9ACTN</name>
<dbReference type="RefSeq" id="WP_163743864.1">
    <property type="nucleotide sequence ID" value="NZ_JAAGOA010000026.1"/>
</dbReference>
<keyword evidence="3" id="KW-1185">Reference proteome</keyword>
<evidence type="ECO:0000256" key="1">
    <source>
        <dbReference type="SAM" id="Coils"/>
    </source>
</evidence>
<sequence>MSDPQIREQVERIGETYAEVKNAMADLDREMVRLEILLSPWGGDKP</sequence>
<evidence type="ECO:0000313" key="2">
    <source>
        <dbReference type="EMBL" id="NEE03847.1"/>
    </source>
</evidence>
<comment type="caution">
    <text evidence="2">The sequence shown here is derived from an EMBL/GenBank/DDBJ whole genome shotgun (WGS) entry which is preliminary data.</text>
</comment>
<reference evidence="2 3" key="1">
    <citation type="submission" date="2020-02" db="EMBL/GenBank/DDBJ databases">
        <authorList>
            <person name="Li X.-J."/>
            <person name="Han X.-M."/>
        </authorList>
    </citation>
    <scope>NUCLEOTIDE SEQUENCE [LARGE SCALE GENOMIC DNA]</scope>
    <source>
        <strain evidence="2 3">CCTCC AB 2017055</strain>
    </source>
</reference>
<dbReference type="AlphaFoldDB" id="A0A6L9SFC8"/>
<gene>
    <name evidence="2" type="ORF">G1H10_27125</name>
</gene>
<dbReference type="EMBL" id="JAAGOA010000026">
    <property type="protein sequence ID" value="NEE03847.1"/>
    <property type="molecule type" value="Genomic_DNA"/>
</dbReference>
<accession>A0A6L9SFC8</accession>
<protein>
    <submittedName>
        <fullName evidence="2">Uncharacterized protein</fullName>
    </submittedName>
</protein>
<dbReference type="Proteomes" id="UP000475214">
    <property type="component" value="Unassembled WGS sequence"/>
</dbReference>
<keyword evidence="1" id="KW-0175">Coiled coil</keyword>
<feature type="coiled-coil region" evidence="1">
    <location>
        <begin position="10"/>
        <end position="37"/>
    </location>
</feature>